<protein>
    <submittedName>
        <fullName evidence="1">Uncharacterized protein</fullName>
    </submittedName>
</protein>
<dbReference type="AlphaFoldDB" id="A0A1G9ZB68"/>
<evidence type="ECO:0000313" key="2">
    <source>
        <dbReference type="Proteomes" id="UP000183376"/>
    </source>
</evidence>
<reference evidence="1 2" key="1">
    <citation type="submission" date="2016-10" db="EMBL/GenBank/DDBJ databases">
        <authorList>
            <person name="de Groot N.N."/>
        </authorList>
    </citation>
    <scope>NUCLEOTIDE SEQUENCE [LARGE SCALE GENOMIC DNA]</scope>
    <source>
        <strain evidence="1 2">DSM 44149</strain>
    </source>
</reference>
<gene>
    <name evidence="1" type="ORF">SAMN04489726_5380</name>
</gene>
<dbReference type="OrthoDB" id="3668204at2"/>
<proteinExistence type="predicted"/>
<keyword evidence="2" id="KW-1185">Reference proteome</keyword>
<dbReference type="EMBL" id="LT629701">
    <property type="protein sequence ID" value="SDN18365.1"/>
    <property type="molecule type" value="Genomic_DNA"/>
</dbReference>
<dbReference type="Proteomes" id="UP000183376">
    <property type="component" value="Chromosome I"/>
</dbReference>
<name>A0A1G9ZB68_ALLAB</name>
<accession>A0A1G9ZB68</accession>
<organism evidence="1 2">
    <name type="scientific">Allokutzneria albata</name>
    <name type="common">Kibdelosporangium albatum</name>
    <dbReference type="NCBI Taxonomy" id="211114"/>
    <lineage>
        <taxon>Bacteria</taxon>
        <taxon>Bacillati</taxon>
        <taxon>Actinomycetota</taxon>
        <taxon>Actinomycetes</taxon>
        <taxon>Pseudonocardiales</taxon>
        <taxon>Pseudonocardiaceae</taxon>
        <taxon>Allokutzneria</taxon>
    </lineage>
</organism>
<dbReference type="STRING" id="211114.SAMN04489726_5380"/>
<evidence type="ECO:0000313" key="1">
    <source>
        <dbReference type="EMBL" id="SDN18365.1"/>
    </source>
</evidence>
<sequence length="236" mass="25869">MTERLGGALAIREHWCRPGERILRCIQTQYRVFDVPGLDSRGEPPPTIREKAKVGAVGALVFGAALAFGGDGDNNGDEHSADPNRVVVPDMYVVGADSDCRAVEIVRQLPDRKGWWVFTPARIGWLAEVPSFLEEKAPLLNVAVGFGKLFVDAAKSFTTDTGLLKYQPGKAIEIAPMECHIELPPSDIARVTTVFRGTPNPNTNRPYVRIEFHDGSGLEFNTVLGLTESMLTSDHR</sequence>
<dbReference type="RefSeq" id="WP_030427180.1">
    <property type="nucleotide sequence ID" value="NZ_JOEF01000002.1"/>
</dbReference>